<dbReference type="Gene3D" id="3.40.50.2000">
    <property type="entry name" value="Glycogen Phosphorylase B"/>
    <property type="match status" value="2"/>
</dbReference>
<dbReference type="PANTHER" id="PTHR12526">
    <property type="entry name" value="GLYCOSYLTRANSFERASE"/>
    <property type="match status" value="1"/>
</dbReference>
<gene>
    <name evidence="2" type="ORF">FNB79_10640</name>
</gene>
<sequence>MLDNLNLNSKRAAKLLNQKKIDLKQHKAKHLKLNSNNLPKILLVATYPPRECGIATYTYDLKKALKTQFEDSFDIKICALKSSSDIHEYTNEDIDLILNPESSQSLITVANKINTDKDMEMVMIQHEFGLFHKNEEGFLNFLKAIHKPISLSFHTVLPNPNKDLEKNVKDLVSTAKVVTVMTKSSADLLIDTYGINPNKIEIISHGTHLVKHQDKSLLKEKYRVSHRKVISTFGFLGPGKNIETTLNALPDIIKEHPEIIFLIVGKTHPTLFNEQGDAYMHFLKQKVNELNLKDHVQFVNKFVPLAELLEYLQLSDCYVFTSNDPNQAVSGTFSYAVSCGCPIVSTPIPHAKEVLNDGNGLLFDFGDSKQLATQVNGLLNNDELRQHMRMKGLHASSATSWENAAILHAQVFSKHIEKPIKLRYKKPQININHLLNMTTDVGIIQFSNINTPDIESGYTLDDNARALIAACENYKLSQNPTDTELVRKYVNFILKCQRDNCLFLNYVDKDKKFTNQNNEVNLEDANGRAIWALGYTYYLMEEGSDLDITLLQNIKYAINQFNLKIQHFNSPRALAFTIKGLYYFNLKMDDKKITEIINEAANKLVELYNFHSDIDWNWYEPYLTYANSVLPEALLFAWKATGDLRFKHIAKDTFDFLISKIFIKNSIRVISNQSWLIKGLEEKTVQTGGEQPIDVAYTILALKEFNTIFPMEDYEDKMELAFSWFLGNNHLKQIIYNPCTGGCHDGLETQNVNLNQGSESTISYLLARFAFENL</sequence>
<protein>
    <submittedName>
        <fullName evidence="2">Glycosyltransferase</fullName>
    </submittedName>
</protein>
<dbReference type="RefSeq" id="WP_143381283.1">
    <property type="nucleotide sequence ID" value="NZ_CP041637.1"/>
</dbReference>
<evidence type="ECO:0000313" key="2">
    <source>
        <dbReference type="EMBL" id="QDO94398.1"/>
    </source>
</evidence>
<evidence type="ECO:0000259" key="1">
    <source>
        <dbReference type="Pfam" id="PF00534"/>
    </source>
</evidence>
<reference evidence="2 3" key="1">
    <citation type="submission" date="2019-07" db="EMBL/GenBank/DDBJ databases">
        <title>Genome sequencing for Formosa sp. PS13.</title>
        <authorList>
            <person name="Park S.-J."/>
        </authorList>
    </citation>
    <scope>NUCLEOTIDE SEQUENCE [LARGE SCALE GENOMIC DNA]</scope>
    <source>
        <strain evidence="2 3">PS13</strain>
    </source>
</reference>
<dbReference type="AlphaFoldDB" id="A0A516GSA9"/>
<keyword evidence="2" id="KW-0808">Transferase</keyword>
<accession>A0A516GSA9</accession>
<dbReference type="GO" id="GO:0005975">
    <property type="term" value="P:carbohydrate metabolic process"/>
    <property type="evidence" value="ECO:0007669"/>
    <property type="project" value="InterPro"/>
</dbReference>
<dbReference type="PANTHER" id="PTHR12526:SF572">
    <property type="entry name" value="BLL5144 PROTEIN"/>
    <property type="match status" value="1"/>
</dbReference>
<proteinExistence type="predicted"/>
<dbReference type="Pfam" id="PF00534">
    <property type="entry name" value="Glycos_transf_1"/>
    <property type="match status" value="1"/>
</dbReference>
<feature type="domain" description="Glycosyl transferase family 1" evidence="1">
    <location>
        <begin position="225"/>
        <end position="391"/>
    </location>
</feature>
<dbReference type="InterPro" id="IPR008928">
    <property type="entry name" value="6-hairpin_glycosidase_sf"/>
</dbReference>
<organism evidence="2 3">
    <name type="scientific">Formosa sediminum</name>
    <dbReference type="NCBI Taxonomy" id="2594004"/>
    <lineage>
        <taxon>Bacteria</taxon>
        <taxon>Pseudomonadati</taxon>
        <taxon>Bacteroidota</taxon>
        <taxon>Flavobacteriia</taxon>
        <taxon>Flavobacteriales</taxon>
        <taxon>Flavobacteriaceae</taxon>
        <taxon>Formosa</taxon>
    </lineage>
</organism>
<dbReference type="OrthoDB" id="9765330at2"/>
<dbReference type="KEGG" id="fop:FNB79_10640"/>
<dbReference type="GO" id="GO:0016757">
    <property type="term" value="F:glycosyltransferase activity"/>
    <property type="evidence" value="ECO:0007669"/>
    <property type="project" value="InterPro"/>
</dbReference>
<evidence type="ECO:0000313" key="3">
    <source>
        <dbReference type="Proteomes" id="UP000319209"/>
    </source>
</evidence>
<dbReference type="EMBL" id="CP041637">
    <property type="protein sequence ID" value="QDO94398.1"/>
    <property type="molecule type" value="Genomic_DNA"/>
</dbReference>
<dbReference type="InterPro" id="IPR001296">
    <property type="entry name" value="Glyco_trans_1"/>
</dbReference>
<dbReference type="Proteomes" id="UP000319209">
    <property type="component" value="Chromosome"/>
</dbReference>
<name>A0A516GSA9_9FLAO</name>
<dbReference type="SUPFAM" id="SSF53756">
    <property type="entry name" value="UDP-Glycosyltransferase/glycogen phosphorylase"/>
    <property type="match status" value="1"/>
</dbReference>
<keyword evidence="3" id="KW-1185">Reference proteome</keyword>
<dbReference type="SUPFAM" id="SSF48208">
    <property type="entry name" value="Six-hairpin glycosidases"/>
    <property type="match status" value="1"/>
</dbReference>